<dbReference type="OrthoDB" id="3934656at2759"/>
<dbReference type="RefSeq" id="XP_007784069.1">
    <property type="nucleotide sequence ID" value="XM_007785879.1"/>
</dbReference>
<gene>
    <name evidence="7" type="ORF">W97_08010</name>
</gene>
<dbReference type="eggNOG" id="KOG0157">
    <property type="taxonomic scope" value="Eukaryota"/>
</dbReference>
<dbReference type="InterPro" id="IPR001128">
    <property type="entry name" value="Cyt_P450"/>
</dbReference>
<dbReference type="InterPro" id="IPR050121">
    <property type="entry name" value="Cytochrome_P450_monoxygenase"/>
</dbReference>
<evidence type="ECO:0000313" key="8">
    <source>
        <dbReference type="Proteomes" id="UP000016924"/>
    </source>
</evidence>
<dbReference type="CDD" id="cd11060">
    <property type="entry name" value="CYP57A1-like"/>
    <property type="match status" value="1"/>
</dbReference>
<evidence type="ECO:0008006" key="9">
    <source>
        <dbReference type="Google" id="ProtNLM"/>
    </source>
</evidence>
<dbReference type="GeneID" id="19905321"/>
<evidence type="ECO:0000313" key="7">
    <source>
        <dbReference type="EMBL" id="EON68752.1"/>
    </source>
</evidence>
<dbReference type="InterPro" id="IPR002401">
    <property type="entry name" value="Cyt_P450_E_grp-I"/>
</dbReference>
<keyword evidence="5" id="KW-0349">Heme</keyword>
<reference evidence="8" key="1">
    <citation type="submission" date="2012-06" db="EMBL/GenBank/DDBJ databases">
        <title>The genome sequence of Coniosporium apollinis CBS 100218.</title>
        <authorList>
            <consortium name="The Broad Institute Genome Sequencing Platform"/>
            <person name="Cuomo C."/>
            <person name="Gorbushina A."/>
            <person name="Noack S."/>
            <person name="Walker B."/>
            <person name="Young S.K."/>
            <person name="Zeng Q."/>
            <person name="Gargeya S."/>
            <person name="Fitzgerald M."/>
            <person name="Haas B."/>
            <person name="Abouelleil A."/>
            <person name="Alvarado L."/>
            <person name="Arachchi H.M."/>
            <person name="Berlin A.M."/>
            <person name="Chapman S.B."/>
            <person name="Goldberg J."/>
            <person name="Griggs A."/>
            <person name="Gujja S."/>
            <person name="Hansen M."/>
            <person name="Howarth C."/>
            <person name="Imamovic A."/>
            <person name="Larimer J."/>
            <person name="McCowan C."/>
            <person name="Montmayeur A."/>
            <person name="Murphy C."/>
            <person name="Neiman D."/>
            <person name="Pearson M."/>
            <person name="Priest M."/>
            <person name="Roberts A."/>
            <person name="Saif S."/>
            <person name="Shea T."/>
            <person name="Sisk P."/>
            <person name="Sykes S."/>
            <person name="Wortman J."/>
            <person name="Nusbaum C."/>
            <person name="Birren B."/>
        </authorList>
    </citation>
    <scope>NUCLEOTIDE SEQUENCE [LARGE SCALE GENOMIC DNA]</scope>
    <source>
        <strain evidence="8">CBS 100218</strain>
    </source>
</reference>
<organism evidence="7 8">
    <name type="scientific">Coniosporium apollinis (strain CBS 100218)</name>
    <name type="common">Rock-inhabiting black yeast</name>
    <dbReference type="NCBI Taxonomy" id="1168221"/>
    <lineage>
        <taxon>Eukaryota</taxon>
        <taxon>Fungi</taxon>
        <taxon>Dikarya</taxon>
        <taxon>Ascomycota</taxon>
        <taxon>Pezizomycotina</taxon>
        <taxon>Dothideomycetes</taxon>
        <taxon>Dothideomycetes incertae sedis</taxon>
        <taxon>Coniosporium</taxon>
    </lineage>
</organism>
<keyword evidence="3 5" id="KW-0479">Metal-binding</keyword>
<dbReference type="PANTHER" id="PTHR24305:SF232">
    <property type="entry name" value="P450, PUTATIVE (EUROFUNG)-RELATED"/>
    <property type="match status" value="1"/>
</dbReference>
<evidence type="ECO:0000256" key="1">
    <source>
        <dbReference type="ARBA" id="ARBA00001971"/>
    </source>
</evidence>
<dbReference type="GO" id="GO:0020037">
    <property type="term" value="F:heme binding"/>
    <property type="evidence" value="ECO:0007669"/>
    <property type="project" value="InterPro"/>
</dbReference>
<sequence>MALDALLQGLSLSGVLTAVAISSLFLVFVRRRYGSSISDVPGPFIGSFSVLWLLWSILRGQLGQATIEAHRKYGKLVRIAYNEVSISDPDGIEQVLKSKMDKGDWYKITSLPDSRFINQMSETNARRHIEKQKNIASGYTLSNIIKSEPYIDNLLSLFRSRLDELAAAKQPVKFEQWFNYLAFDIVGEVTFSRQFGFLVQGRDIGNAIANQGFLTLYLSVVGYFQWVHNLLLANPLIEYFNLQPAMHVFDTCVAAIDARSKNDKVRKDMIEQWMGTRKKHPESMDQKEIFAAAVATIGAGADTISAVLQALFYYLLRSPKTFDLLREEIDNAQLSSIPSYEETQKLELLQACIKETYRFHTPVSLNLSRISPPGGVIVCGRHFEPGVLLSINPWAIHRLTSIFGADADSFNPLRWLGSSDSIRQMDRNMVAFGAGYNQCPGRNLAHLEVSKAAALMVRDYDIKQVNPGQEWKFMSHFAAIPHDWPCWVTPRKRS</sequence>
<keyword evidence="6" id="KW-0472">Membrane</keyword>
<dbReference type="HOGENOM" id="CLU_001570_14_0_1"/>
<comment type="similarity">
    <text evidence="2">Belongs to the cytochrome P450 family.</text>
</comment>
<dbReference type="FunFam" id="1.10.630.10:FF:000188">
    <property type="entry name" value="Cytochrome P450, putative (Eurofung)"/>
    <property type="match status" value="1"/>
</dbReference>
<dbReference type="PANTHER" id="PTHR24305">
    <property type="entry name" value="CYTOCHROME P450"/>
    <property type="match status" value="1"/>
</dbReference>
<name>R7Z3K8_CONA1</name>
<dbReference type="GO" id="GO:0005506">
    <property type="term" value="F:iron ion binding"/>
    <property type="evidence" value="ECO:0007669"/>
    <property type="project" value="InterPro"/>
</dbReference>
<evidence type="ECO:0000256" key="4">
    <source>
        <dbReference type="ARBA" id="ARBA00023004"/>
    </source>
</evidence>
<keyword evidence="6" id="KW-0812">Transmembrane</keyword>
<accession>R7Z3K8</accession>
<feature type="transmembrane region" description="Helical" evidence="6">
    <location>
        <begin position="40"/>
        <end position="58"/>
    </location>
</feature>
<dbReference type="GO" id="GO:0004497">
    <property type="term" value="F:monooxygenase activity"/>
    <property type="evidence" value="ECO:0007669"/>
    <property type="project" value="InterPro"/>
</dbReference>
<dbReference type="PRINTS" id="PR00463">
    <property type="entry name" value="EP450I"/>
</dbReference>
<comment type="cofactor">
    <cofactor evidence="1 5">
        <name>heme</name>
        <dbReference type="ChEBI" id="CHEBI:30413"/>
    </cofactor>
</comment>
<dbReference type="OMA" id="FINQMSE"/>
<dbReference type="Proteomes" id="UP000016924">
    <property type="component" value="Unassembled WGS sequence"/>
</dbReference>
<dbReference type="SUPFAM" id="SSF48264">
    <property type="entry name" value="Cytochrome P450"/>
    <property type="match status" value="1"/>
</dbReference>
<keyword evidence="6" id="KW-1133">Transmembrane helix</keyword>
<dbReference type="InterPro" id="IPR036396">
    <property type="entry name" value="Cyt_P450_sf"/>
</dbReference>
<feature type="binding site" description="axial binding residue" evidence="5">
    <location>
        <position position="439"/>
    </location>
    <ligand>
        <name>heme</name>
        <dbReference type="ChEBI" id="CHEBI:30413"/>
    </ligand>
    <ligandPart>
        <name>Fe</name>
        <dbReference type="ChEBI" id="CHEBI:18248"/>
    </ligandPart>
</feature>
<evidence type="ECO:0000256" key="3">
    <source>
        <dbReference type="ARBA" id="ARBA00022723"/>
    </source>
</evidence>
<evidence type="ECO:0000256" key="2">
    <source>
        <dbReference type="ARBA" id="ARBA00010617"/>
    </source>
</evidence>
<dbReference type="AlphaFoldDB" id="R7Z3K8"/>
<dbReference type="PRINTS" id="PR00385">
    <property type="entry name" value="P450"/>
</dbReference>
<keyword evidence="8" id="KW-1185">Reference proteome</keyword>
<dbReference type="GO" id="GO:0016705">
    <property type="term" value="F:oxidoreductase activity, acting on paired donors, with incorporation or reduction of molecular oxygen"/>
    <property type="evidence" value="ECO:0007669"/>
    <property type="project" value="InterPro"/>
</dbReference>
<feature type="transmembrane region" description="Helical" evidence="6">
    <location>
        <begin position="6"/>
        <end position="28"/>
    </location>
</feature>
<keyword evidence="4 5" id="KW-0408">Iron</keyword>
<proteinExistence type="inferred from homology"/>
<dbReference type="STRING" id="1168221.R7Z3K8"/>
<dbReference type="EMBL" id="JH767601">
    <property type="protein sequence ID" value="EON68752.1"/>
    <property type="molecule type" value="Genomic_DNA"/>
</dbReference>
<protein>
    <recommendedName>
        <fullName evidence="9">Cytochrome P450 oxidoreductase</fullName>
    </recommendedName>
</protein>
<evidence type="ECO:0000256" key="5">
    <source>
        <dbReference type="PIRSR" id="PIRSR602401-1"/>
    </source>
</evidence>
<dbReference type="Gene3D" id="1.10.630.10">
    <property type="entry name" value="Cytochrome P450"/>
    <property type="match status" value="1"/>
</dbReference>
<dbReference type="Pfam" id="PF00067">
    <property type="entry name" value="p450"/>
    <property type="match status" value="1"/>
</dbReference>
<evidence type="ECO:0000256" key="6">
    <source>
        <dbReference type="SAM" id="Phobius"/>
    </source>
</evidence>